<gene>
    <name evidence="2" type="ORF">EUX98_g6248</name>
</gene>
<feature type="region of interest" description="Disordered" evidence="1">
    <location>
        <begin position="1"/>
        <end position="71"/>
    </location>
</feature>
<keyword evidence="3" id="KW-1185">Reference proteome</keyword>
<comment type="caution">
    <text evidence="2">The sequence shown here is derived from an EMBL/GenBank/DDBJ whole genome shotgun (WGS) entry which is preliminary data.</text>
</comment>
<organism evidence="2 3">
    <name type="scientific">Antrodiella citrinella</name>
    <dbReference type="NCBI Taxonomy" id="2447956"/>
    <lineage>
        <taxon>Eukaryota</taxon>
        <taxon>Fungi</taxon>
        <taxon>Dikarya</taxon>
        <taxon>Basidiomycota</taxon>
        <taxon>Agaricomycotina</taxon>
        <taxon>Agaricomycetes</taxon>
        <taxon>Polyporales</taxon>
        <taxon>Steccherinaceae</taxon>
        <taxon>Antrodiella</taxon>
    </lineage>
</organism>
<accession>A0A4S4MRB2</accession>
<reference evidence="2 3" key="1">
    <citation type="submission" date="2019-02" db="EMBL/GenBank/DDBJ databases">
        <title>Genome sequencing of the rare red list fungi Antrodiella citrinella (Flaviporus citrinellus).</title>
        <authorList>
            <person name="Buettner E."/>
            <person name="Kellner H."/>
        </authorList>
    </citation>
    <scope>NUCLEOTIDE SEQUENCE [LARGE SCALE GENOMIC DNA]</scope>
    <source>
        <strain evidence="2 3">DSM 108506</strain>
    </source>
</reference>
<feature type="compositionally biased region" description="Acidic residues" evidence="1">
    <location>
        <begin position="53"/>
        <end position="63"/>
    </location>
</feature>
<evidence type="ECO:0000256" key="1">
    <source>
        <dbReference type="SAM" id="MobiDB-lite"/>
    </source>
</evidence>
<proteinExistence type="predicted"/>
<dbReference type="AlphaFoldDB" id="A0A4S4MRB2"/>
<evidence type="ECO:0000313" key="2">
    <source>
        <dbReference type="EMBL" id="THH27927.1"/>
    </source>
</evidence>
<dbReference type="EMBL" id="SGPM01000214">
    <property type="protein sequence ID" value="THH27927.1"/>
    <property type="molecule type" value="Genomic_DNA"/>
</dbReference>
<evidence type="ECO:0000313" key="3">
    <source>
        <dbReference type="Proteomes" id="UP000308730"/>
    </source>
</evidence>
<name>A0A4S4MRB2_9APHY</name>
<protein>
    <submittedName>
        <fullName evidence="2">Uncharacterized protein</fullName>
    </submittedName>
</protein>
<sequence length="228" mass="25694">MKDTSSISEVTAGVRGMKLVSISDRDETHAHLGGGPHEVGTERRSKNSFDWGGDSDSESDSDEPLPNPKGKTVEEYERLLVRYFMPYSQVFDELPAEYKPTPENPNPKKLVYGVPVPASALYEYAEWAGLATYVGRGEKKMPRFSCLAVAVELLAKHCEYKLGLAVPHLRLSDRDFIISMCNNYNYQTGIIDPQFADDMTDFIQSELELNVEQSKSRWFFINETCGFS</sequence>
<dbReference type="Proteomes" id="UP000308730">
    <property type="component" value="Unassembled WGS sequence"/>
</dbReference>